<feature type="compositionally biased region" description="Polar residues" evidence="1">
    <location>
        <begin position="45"/>
        <end position="93"/>
    </location>
</feature>
<protein>
    <submittedName>
        <fullName evidence="2">Uncharacterized protein</fullName>
    </submittedName>
</protein>
<comment type="caution">
    <text evidence="2">The sequence shown here is derived from an EMBL/GenBank/DDBJ whole genome shotgun (WGS) entry which is preliminary data.</text>
</comment>
<accession>A0A7J6UD03</accession>
<gene>
    <name evidence="2" type="ORF">FOZ62_025731</name>
</gene>
<sequence length="137" mass="13941">MVSPTDLRLSSGEDLEPQPFIGPQLPAGFTRPATVLSTVMPPPGATTNGAASPHSGNEQASGGTNSWPPSTTQGPGVCYSGNTQQKAESSSTNGIHASYNAIIGPNASWIHDAAYSSSFGALPDVNQILMGATKMVA</sequence>
<evidence type="ECO:0000256" key="1">
    <source>
        <dbReference type="SAM" id="MobiDB-lite"/>
    </source>
</evidence>
<dbReference type="EMBL" id="JABANM010001007">
    <property type="protein sequence ID" value="KAF4755008.1"/>
    <property type="molecule type" value="Genomic_DNA"/>
</dbReference>
<dbReference type="AlphaFoldDB" id="A0A7J6UD03"/>
<dbReference type="Proteomes" id="UP000574390">
    <property type="component" value="Unassembled WGS sequence"/>
</dbReference>
<feature type="region of interest" description="Disordered" evidence="1">
    <location>
        <begin position="1"/>
        <end position="93"/>
    </location>
</feature>
<organism evidence="2 3">
    <name type="scientific">Perkinsus olseni</name>
    <name type="common">Perkinsus atlanticus</name>
    <dbReference type="NCBI Taxonomy" id="32597"/>
    <lineage>
        <taxon>Eukaryota</taxon>
        <taxon>Sar</taxon>
        <taxon>Alveolata</taxon>
        <taxon>Perkinsozoa</taxon>
        <taxon>Perkinsea</taxon>
        <taxon>Perkinsida</taxon>
        <taxon>Perkinsidae</taxon>
        <taxon>Perkinsus</taxon>
    </lineage>
</organism>
<evidence type="ECO:0000313" key="2">
    <source>
        <dbReference type="EMBL" id="KAF4755008.1"/>
    </source>
</evidence>
<proteinExistence type="predicted"/>
<feature type="non-terminal residue" evidence="2">
    <location>
        <position position="137"/>
    </location>
</feature>
<name>A0A7J6UD03_PEROL</name>
<reference evidence="2 3" key="1">
    <citation type="submission" date="2020-04" db="EMBL/GenBank/DDBJ databases">
        <title>Perkinsus olseni comparative genomics.</title>
        <authorList>
            <person name="Bogema D.R."/>
        </authorList>
    </citation>
    <scope>NUCLEOTIDE SEQUENCE [LARGE SCALE GENOMIC DNA]</scope>
    <source>
        <strain evidence="2">ATCC PRA-205</strain>
    </source>
</reference>
<evidence type="ECO:0000313" key="3">
    <source>
        <dbReference type="Proteomes" id="UP000574390"/>
    </source>
</evidence>